<dbReference type="Proteomes" id="UP001064489">
    <property type="component" value="Chromosome 4"/>
</dbReference>
<comment type="caution">
    <text evidence="1">The sequence shown here is derived from an EMBL/GenBank/DDBJ whole genome shotgun (WGS) entry which is preliminary data.</text>
</comment>
<evidence type="ECO:0000313" key="1">
    <source>
        <dbReference type="EMBL" id="KAI9182166.1"/>
    </source>
</evidence>
<reference evidence="1" key="2">
    <citation type="submission" date="2023-02" db="EMBL/GenBank/DDBJ databases">
        <authorList>
            <person name="Swenson N.G."/>
            <person name="Wegrzyn J.L."/>
            <person name="Mcevoy S.L."/>
        </authorList>
    </citation>
    <scope>NUCLEOTIDE SEQUENCE</scope>
    <source>
        <strain evidence="1">91603</strain>
        <tissue evidence="1">Leaf</tissue>
    </source>
</reference>
<proteinExistence type="predicted"/>
<accession>A0AAD5NTV5</accession>
<sequence length="293" mass="33065">MSQIDDHIVCEEWLPIKLLWINHIVCEEWLPIKLLWIKGTIQLLRMRVMVPTAGPLTGLLTHFSPIERQRRDPLVFTETEHGNATAADGGARPRAAADFQDHHVLQFYNPDTPRPCPPGPRKGSVSLRNSPIKYVGFYDFNLHLLLCNSKIHALGCTYLRISDFSLTPLLFHPPLAWTCPLNSIQLTSYLTQLRFKIGGRGRWRGMCIHDGGGASTAATSTTVTRRDSEGFRCPPPLSHHQTLQLLDGSLRSRRRCNDRVAVAAVDARPPSSLHIPRHRCRRRCTLPSILDLN</sequence>
<evidence type="ECO:0000313" key="2">
    <source>
        <dbReference type="Proteomes" id="UP001064489"/>
    </source>
</evidence>
<keyword evidence="2" id="KW-1185">Reference proteome</keyword>
<protein>
    <submittedName>
        <fullName evidence="1">Uncharacterized protein</fullName>
    </submittedName>
</protein>
<dbReference type="AlphaFoldDB" id="A0AAD5NTV5"/>
<reference evidence="1" key="1">
    <citation type="journal article" date="2022" name="Plant J.">
        <title>Strategies of tolerance reflected in two North American maple genomes.</title>
        <authorList>
            <person name="McEvoy S.L."/>
            <person name="Sezen U.U."/>
            <person name="Trouern-Trend A."/>
            <person name="McMahon S.M."/>
            <person name="Schaberg P.G."/>
            <person name="Yang J."/>
            <person name="Wegrzyn J.L."/>
            <person name="Swenson N.G."/>
        </authorList>
    </citation>
    <scope>NUCLEOTIDE SEQUENCE</scope>
    <source>
        <strain evidence="1">91603</strain>
    </source>
</reference>
<gene>
    <name evidence="1" type="ORF">LWI28_022700</name>
</gene>
<name>A0AAD5NTV5_ACENE</name>
<organism evidence="1 2">
    <name type="scientific">Acer negundo</name>
    <name type="common">Box elder</name>
    <dbReference type="NCBI Taxonomy" id="4023"/>
    <lineage>
        <taxon>Eukaryota</taxon>
        <taxon>Viridiplantae</taxon>
        <taxon>Streptophyta</taxon>
        <taxon>Embryophyta</taxon>
        <taxon>Tracheophyta</taxon>
        <taxon>Spermatophyta</taxon>
        <taxon>Magnoliopsida</taxon>
        <taxon>eudicotyledons</taxon>
        <taxon>Gunneridae</taxon>
        <taxon>Pentapetalae</taxon>
        <taxon>rosids</taxon>
        <taxon>malvids</taxon>
        <taxon>Sapindales</taxon>
        <taxon>Sapindaceae</taxon>
        <taxon>Hippocastanoideae</taxon>
        <taxon>Acereae</taxon>
        <taxon>Acer</taxon>
    </lineage>
</organism>
<dbReference type="EMBL" id="JAJSOW010000101">
    <property type="protein sequence ID" value="KAI9182166.1"/>
    <property type="molecule type" value="Genomic_DNA"/>
</dbReference>